<evidence type="ECO:0000313" key="1">
    <source>
        <dbReference type="EMBL" id="HJD30751.1"/>
    </source>
</evidence>
<proteinExistence type="predicted"/>
<dbReference type="AlphaFoldDB" id="A0A9D2R0N5"/>
<protein>
    <submittedName>
        <fullName evidence="1">Uncharacterized protein</fullName>
    </submittedName>
</protein>
<evidence type="ECO:0000313" key="2">
    <source>
        <dbReference type="Proteomes" id="UP000823851"/>
    </source>
</evidence>
<reference evidence="1" key="1">
    <citation type="journal article" date="2021" name="PeerJ">
        <title>Extensive microbial diversity within the chicken gut microbiome revealed by metagenomics and culture.</title>
        <authorList>
            <person name="Gilroy R."/>
            <person name="Ravi A."/>
            <person name="Getino M."/>
            <person name="Pursley I."/>
            <person name="Horton D.L."/>
            <person name="Alikhan N.F."/>
            <person name="Baker D."/>
            <person name="Gharbi K."/>
            <person name="Hall N."/>
            <person name="Watson M."/>
            <person name="Adriaenssens E.M."/>
            <person name="Foster-Nyarko E."/>
            <person name="Jarju S."/>
            <person name="Secka A."/>
            <person name="Antonio M."/>
            <person name="Oren A."/>
            <person name="Chaudhuri R.R."/>
            <person name="La Ragione R."/>
            <person name="Hildebrand F."/>
            <person name="Pallen M.J."/>
        </authorList>
    </citation>
    <scope>NUCLEOTIDE SEQUENCE</scope>
    <source>
        <strain evidence="1">ChiHjej8B7-25341</strain>
    </source>
</reference>
<sequence length="250" mass="29199">MYVLVSGNQDCPPYKSMVYGLLNTGCYEQTIVINPYEKCFLLMDYLNKDTRQPTPRYQCINSRQDGWITCERVFLLKLNAYCRERGHDARLVCFRGYPEVFYDFSFLLRLMRGKHVPVADAAIPLRTNEDAEQWNYIRTQQDADALMDLFVGFHDSTLNRLTYEEEYGKAKLTALFDNSGWFGVIELCFEGLLALNLRPPLENCSREIFSATLLFREESVFWADDELTEENPPGQCTWIKALSLKWRQVK</sequence>
<organism evidence="1 2">
    <name type="scientific">Candidatus Eisenbergiella stercorigallinarum</name>
    <dbReference type="NCBI Taxonomy" id="2838557"/>
    <lineage>
        <taxon>Bacteria</taxon>
        <taxon>Bacillati</taxon>
        <taxon>Bacillota</taxon>
        <taxon>Clostridia</taxon>
        <taxon>Lachnospirales</taxon>
        <taxon>Lachnospiraceae</taxon>
        <taxon>Eisenbergiella</taxon>
    </lineage>
</organism>
<dbReference type="EMBL" id="DWUW01000063">
    <property type="protein sequence ID" value="HJD30751.1"/>
    <property type="molecule type" value="Genomic_DNA"/>
</dbReference>
<gene>
    <name evidence="1" type="ORF">H9912_02300</name>
</gene>
<dbReference type="Proteomes" id="UP000823851">
    <property type="component" value="Unassembled WGS sequence"/>
</dbReference>
<accession>A0A9D2R0N5</accession>
<comment type="caution">
    <text evidence="1">The sequence shown here is derived from an EMBL/GenBank/DDBJ whole genome shotgun (WGS) entry which is preliminary data.</text>
</comment>
<reference evidence="1" key="2">
    <citation type="submission" date="2021-04" db="EMBL/GenBank/DDBJ databases">
        <authorList>
            <person name="Gilroy R."/>
        </authorList>
    </citation>
    <scope>NUCLEOTIDE SEQUENCE</scope>
    <source>
        <strain evidence="1">ChiHjej8B7-25341</strain>
    </source>
</reference>
<name>A0A9D2R0N5_9FIRM</name>